<organism evidence="2 3">
    <name type="scientific">Salipaludibacillus aurantiacus</name>
    <dbReference type="NCBI Taxonomy" id="1601833"/>
    <lineage>
        <taxon>Bacteria</taxon>
        <taxon>Bacillati</taxon>
        <taxon>Bacillota</taxon>
        <taxon>Bacilli</taxon>
        <taxon>Bacillales</taxon>
        <taxon>Bacillaceae</taxon>
    </lineage>
</organism>
<keyword evidence="1" id="KW-1133">Transmembrane helix</keyword>
<dbReference type="OrthoDB" id="2854917at2"/>
<proteinExistence type="predicted"/>
<dbReference type="RefSeq" id="WP_093049922.1">
    <property type="nucleotide sequence ID" value="NZ_FOGT01000005.1"/>
</dbReference>
<dbReference type="EMBL" id="FOGT01000005">
    <property type="protein sequence ID" value="SER93500.1"/>
    <property type="molecule type" value="Genomic_DNA"/>
</dbReference>
<evidence type="ECO:0000313" key="3">
    <source>
        <dbReference type="Proteomes" id="UP000198571"/>
    </source>
</evidence>
<protein>
    <recommendedName>
        <fullName evidence="4">DUF5673 domain-containing protein</fullName>
    </recommendedName>
</protein>
<feature type="transmembrane region" description="Helical" evidence="1">
    <location>
        <begin position="75"/>
        <end position="94"/>
    </location>
</feature>
<gene>
    <name evidence="2" type="ORF">SAMN05518684_105179</name>
</gene>
<sequence>MQWIYLLTGTIMGVISVYHLFTHKHRKSTQDYVIYRLNDRKKIPTDSKAYKRSIMAAYGVLFLSVFLFVEIFNNFFNATILFFIIFILGTYVLVTLDRIFEIQGEALIFAGYHARWGKIRSVQWGKKKKNKSQLIMELGKGQKIKTYIRNDEADELENVLSNYVYFEK</sequence>
<evidence type="ECO:0000313" key="2">
    <source>
        <dbReference type="EMBL" id="SER93500.1"/>
    </source>
</evidence>
<evidence type="ECO:0000256" key="1">
    <source>
        <dbReference type="SAM" id="Phobius"/>
    </source>
</evidence>
<dbReference type="AlphaFoldDB" id="A0A1H9T8B0"/>
<reference evidence="3" key="1">
    <citation type="submission" date="2016-10" db="EMBL/GenBank/DDBJ databases">
        <authorList>
            <person name="Varghese N."/>
            <person name="Submissions S."/>
        </authorList>
    </citation>
    <scope>NUCLEOTIDE SEQUENCE [LARGE SCALE GENOMIC DNA]</scope>
    <source>
        <strain evidence="3">S9</strain>
    </source>
</reference>
<keyword evidence="1" id="KW-0472">Membrane</keyword>
<dbReference type="Proteomes" id="UP000198571">
    <property type="component" value="Unassembled WGS sequence"/>
</dbReference>
<feature type="transmembrane region" description="Helical" evidence="1">
    <location>
        <begin position="6"/>
        <end position="22"/>
    </location>
</feature>
<keyword evidence="1" id="KW-0812">Transmembrane</keyword>
<feature type="transmembrane region" description="Helical" evidence="1">
    <location>
        <begin position="49"/>
        <end position="69"/>
    </location>
</feature>
<evidence type="ECO:0008006" key="4">
    <source>
        <dbReference type="Google" id="ProtNLM"/>
    </source>
</evidence>
<name>A0A1H9T8B0_9BACI</name>
<keyword evidence="3" id="KW-1185">Reference proteome</keyword>
<accession>A0A1H9T8B0</accession>